<dbReference type="SUPFAM" id="SSF88713">
    <property type="entry name" value="Glycoside hydrolase/deacetylase"/>
    <property type="match status" value="1"/>
</dbReference>
<feature type="region of interest" description="Disordered" evidence="3">
    <location>
        <begin position="177"/>
        <end position="197"/>
    </location>
</feature>
<dbReference type="Pfam" id="PF01522">
    <property type="entry name" value="Polysacc_deac_1"/>
    <property type="match status" value="1"/>
</dbReference>
<feature type="compositionally biased region" description="Polar residues" evidence="3">
    <location>
        <begin position="60"/>
        <end position="72"/>
    </location>
</feature>
<keyword evidence="4" id="KW-1133">Transmembrane helix</keyword>
<protein>
    <submittedName>
        <fullName evidence="7">Polysaccharide deacetylase family protein</fullName>
    </submittedName>
</protein>
<evidence type="ECO:0000256" key="3">
    <source>
        <dbReference type="SAM" id="MobiDB-lite"/>
    </source>
</evidence>
<dbReference type="InterPro" id="IPR036779">
    <property type="entry name" value="LysM_dom_sf"/>
</dbReference>
<evidence type="ECO:0000256" key="2">
    <source>
        <dbReference type="ARBA" id="ARBA00022801"/>
    </source>
</evidence>
<dbReference type="SMART" id="SM00257">
    <property type="entry name" value="LysM"/>
    <property type="match status" value="1"/>
</dbReference>
<evidence type="ECO:0000313" key="8">
    <source>
        <dbReference type="Proteomes" id="UP001241748"/>
    </source>
</evidence>
<dbReference type="PROSITE" id="PS51782">
    <property type="entry name" value="LYSM"/>
    <property type="match status" value="1"/>
</dbReference>
<organism evidence="7 8">
    <name type="scientific">Neobacillus driksii</name>
    <dbReference type="NCBI Taxonomy" id="3035913"/>
    <lineage>
        <taxon>Bacteria</taxon>
        <taxon>Bacillati</taxon>
        <taxon>Bacillota</taxon>
        <taxon>Bacilli</taxon>
        <taxon>Bacillales</taxon>
        <taxon>Bacillaceae</taxon>
        <taxon>Neobacillus</taxon>
    </lineage>
</organism>
<dbReference type="InterPro" id="IPR050248">
    <property type="entry name" value="Polysacc_deacetylase_ArnD"/>
</dbReference>
<dbReference type="Gene3D" id="3.10.350.10">
    <property type="entry name" value="LysM domain"/>
    <property type="match status" value="1"/>
</dbReference>
<name>A0ABV4YTC8_9BACI</name>
<dbReference type="InterPro" id="IPR011330">
    <property type="entry name" value="Glyco_hydro/deAcase_b/a-brl"/>
</dbReference>
<proteinExistence type="predicted"/>
<feature type="domain" description="NodB homology" evidence="5">
    <location>
        <begin position="209"/>
        <end position="387"/>
    </location>
</feature>
<keyword evidence="4" id="KW-0812">Transmembrane</keyword>
<evidence type="ECO:0000256" key="4">
    <source>
        <dbReference type="SAM" id="Phobius"/>
    </source>
</evidence>
<feature type="compositionally biased region" description="Basic and acidic residues" evidence="3">
    <location>
        <begin position="79"/>
        <end position="95"/>
    </location>
</feature>
<dbReference type="CDD" id="cd10917">
    <property type="entry name" value="CE4_NodB_like_6s_7s"/>
    <property type="match status" value="1"/>
</dbReference>
<keyword evidence="1" id="KW-0479">Metal-binding</keyword>
<evidence type="ECO:0000259" key="6">
    <source>
        <dbReference type="PROSITE" id="PS51782"/>
    </source>
</evidence>
<dbReference type="Pfam" id="PF01476">
    <property type="entry name" value="LysM"/>
    <property type="match status" value="1"/>
</dbReference>
<feature type="transmembrane region" description="Helical" evidence="4">
    <location>
        <begin position="32"/>
        <end position="52"/>
    </location>
</feature>
<evidence type="ECO:0000256" key="1">
    <source>
        <dbReference type="ARBA" id="ARBA00022723"/>
    </source>
</evidence>
<dbReference type="InterPro" id="IPR002509">
    <property type="entry name" value="NODB_dom"/>
</dbReference>
<dbReference type="Gene3D" id="3.20.20.370">
    <property type="entry name" value="Glycoside hydrolase/deacetylase"/>
    <property type="match status" value="1"/>
</dbReference>
<feature type="region of interest" description="Disordered" evidence="3">
    <location>
        <begin position="60"/>
        <end position="124"/>
    </location>
</feature>
<evidence type="ECO:0000259" key="5">
    <source>
        <dbReference type="PROSITE" id="PS51677"/>
    </source>
</evidence>
<comment type="caution">
    <text evidence="7">The sequence shown here is derived from an EMBL/GenBank/DDBJ whole genome shotgun (WGS) entry which is preliminary data.</text>
</comment>
<feature type="domain" description="LysM" evidence="6">
    <location>
        <begin position="130"/>
        <end position="173"/>
    </location>
</feature>
<evidence type="ECO:0000313" key="7">
    <source>
        <dbReference type="EMBL" id="MFB3168126.1"/>
    </source>
</evidence>
<dbReference type="InterPro" id="IPR018392">
    <property type="entry name" value="LysM"/>
</dbReference>
<sequence length="395" mass="43331">MTGILMILTVLLFSLFFGLGIVSHFQKARGKWIYLTLSAITFISLVFMLFFLDWNISNPGNKNPNSPQTETPVKNDGGNPDKENPPSDDDPKVEEPASEDPDVDEPNVENPIDQPPAEREKIIVPDNGTVDYKVIKGDTLFSIAQRANLTVEKIKQWNTLTSDKIIVGQILKLYGKNVEPPPPADPPKEETPQSTAPSVIVSNGSLQQKEIALTFDAGSDAIGIGILDVLKEHNVKATFFLTGSWADKFPSYAKRMADEGHDLGNHTYSHPDAVKTNSNVFVQDIIKAEEAIKRATGVTPKPYFRFPFGSYNADALKAVGGAGYPYSIQWTIDTIDWQQPAVEVIVSRIQTGASNGDIILMHIGGINTPEAVDRVIPILKSMGYNLVTLTELLDL</sequence>
<dbReference type="RefSeq" id="WP_306073284.1">
    <property type="nucleotide sequence ID" value="NZ_JAROBZ020000001.1"/>
</dbReference>
<keyword evidence="8" id="KW-1185">Reference proteome</keyword>
<dbReference type="PROSITE" id="PS51677">
    <property type="entry name" value="NODB"/>
    <property type="match status" value="1"/>
</dbReference>
<dbReference type="PANTHER" id="PTHR10587:SF133">
    <property type="entry name" value="CHITIN DEACETYLASE 1-RELATED"/>
    <property type="match status" value="1"/>
</dbReference>
<gene>
    <name evidence="7" type="ORF">P5G62_013495</name>
</gene>
<accession>A0ABV4YTC8</accession>
<dbReference type="PANTHER" id="PTHR10587">
    <property type="entry name" value="GLYCOSYL TRANSFERASE-RELATED"/>
    <property type="match status" value="1"/>
</dbReference>
<dbReference type="Proteomes" id="UP001241748">
    <property type="component" value="Unassembled WGS sequence"/>
</dbReference>
<reference evidence="7 8" key="1">
    <citation type="submission" date="2024-05" db="EMBL/GenBank/DDBJ databases">
        <authorList>
            <person name="Venkateswaran K."/>
        </authorList>
    </citation>
    <scope>NUCLEOTIDE SEQUENCE [LARGE SCALE GENOMIC DNA]</scope>
    <source>
        <strain evidence="7 8">179-C4-2-HS</strain>
    </source>
</reference>
<feature type="transmembrane region" description="Helical" evidence="4">
    <location>
        <begin position="6"/>
        <end position="25"/>
    </location>
</feature>
<keyword evidence="2" id="KW-0378">Hydrolase</keyword>
<dbReference type="EMBL" id="JAROBZ020000001">
    <property type="protein sequence ID" value="MFB3168126.1"/>
    <property type="molecule type" value="Genomic_DNA"/>
</dbReference>
<dbReference type="SUPFAM" id="SSF54106">
    <property type="entry name" value="LysM domain"/>
    <property type="match status" value="1"/>
</dbReference>
<keyword evidence="4" id="KW-0472">Membrane</keyword>
<feature type="compositionally biased region" description="Acidic residues" evidence="3">
    <location>
        <begin position="96"/>
        <end position="107"/>
    </location>
</feature>
<dbReference type="CDD" id="cd00118">
    <property type="entry name" value="LysM"/>
    <property type="match status" value="1"/>
</dbReference>